<organism evidence="2 3">
    <name type="scientific">Mycobacterium tuberculosis</name>
    <dbReference type="NCBI Taxonomy" id="1773"/>
    <lineage>
        <taxon>Bacteria</taxon>
        <taxon>Bacillati</taxon>
        <taxon>Actinomycetota</taxon>
        <taxon>Actinomycetes</taxon>
        <taxon>Mycobacteriales</taxon>
        <taxon>Mycobacteriaceae</taxon>
        <taxon>Mycobacterium</taxon>
        <taxon>Mycobacterium tuberculosis complex</taxon>
    </lineage>
</organism>
<proteinExistence type="predicted"/>
<reference evidence="3" key="1">
    <citation type="submission" date="2015-03" db="EMBL/GenBank/DDBJ databases">
        <authorList>
            <consortium name="Pathogen Informatics"/>
        </authorList>
    </citation>
    <scope>NUCLEOTIDE SEQUENCE [LARGE SCALE GENOMIC DNA]</scope>
    <source>
        <strain evidence="3">N09902308</strain>
    </source>
</reference>
<sequence length="116" mass="12501">MSLPTRTADTQCWPRRANTTRNSLSGMSREPGGWFSSSMTPYSNLPRDSRATTSRSGAASTFIRAATCSLTASLTTMPCSRMTAIPGCSFSQSLESVETYGRQRNSGATWRISSSA</sequence>
<dbReference type="Proteomes" id="UP000039021">
    <property type="component" value="Unassembled WGS sequence"/>
</dbReference>
<evidence type="ECO:0000256" key="1">
    <source>
        <dbReference type="SAM" id="MobiDB-lite"/>
    </source>
</evidence>
<evidence type="ECO:0000313" key="3">
    <source>
        <dbReference type="Proteomes" id="UP000039021"/>
    </source>
</evidence>
<comment type="caution">
    <text evidence="2">The sequence shown here is derived from an EMBL/GenBank/DDBJ whole genome shotgun (WGS) entry which is preliminary data.</text>
</comment>
<protein>
    <submittedName>
        <fullName evidence="2">Uncharacterized protein</fullName>
    </submittedName>
</protein>
<evidence type="ECO:0000313" key="2">
    <source>
        <dbReference type="EMBL" id="COZ42654.1"/>
    </source>
</evidence>
<feature type="compositionally biased region" description="Polar residues" evidence="1">
    <location>
        <begin position="17"/>
        <end position="26"/>
    </location>
</feature>
<feature type="region of interest" description="Disordered" evidence="1">
    <location>
        <begin position="1"/>
        <end position="58"/>
    </location>
</feature>
<feature type="compositionally biased region" description="Polar residues" evidence="1">
    <location>
        <begin position="1"/>
        <end position="10"/>
    </location>
</feature>
<name>A0A916LE86_MYCTX</name>
<dbReference type="AlphaFoldDB" id="A0A916LE86"/>
<accession>A0A916LE86</accession>
<gene>
    <name evidence="2" type="ORF">ERS007739_03742</name>
</gene>
<dbReference type="EMBL" id="CSBK01002035">
    <property type="protein sequence ID" value="COZ42654.1"/>
    <property type="molecule type" value="Genomic_DNA"/>
</dbReference>